<dbReference type="KEGG" id="tmu:111819249"/>
<dbReference type="GeneID" id="111819249"/>
<sequence>MCHFFFPVYPKEGSLIYSEIQIFHLGEAEKASSSRTPSEYKDASVVYSVVKTQLPGDAAGQVISKDEDSMNNYENVTLTRLAPNPGSQAQCRS</sequence>
<dbReference type="Proteomes" id="UP000248480">
    <property type="component" value="Unplaced"/>
</dbReference>
<protein>
    <submittedName>
        <fullName evidence="2">Fc receptor-like protein 4</fullName>
    </submittedName>
</protein>
<proteinExistence type="predicted"/>
<dbReference type="InParanoid" id="A0A2Y9QDU6"/>
<keyword evidence="1" id="KW-1185">Reference proteome</keyword>
<evidence type="ECO:0000313" key="2">
    <source>
        <dbReference type="RefSeq" id="XP_023581385.1"/>
    </source>
</evidence>
<evidence type="ECO:0000313" key="1">
    <source>
        <dbReference type="Proteomes" id="UP000248480"/>
    </source>
</evidence>
<dbReference type="AlphaFoldDB" id="A0A2Y9QDU6"/>
<name>A0A2Y9QDU6_TRIMA</name>
<accession>A0A2Y9QDU6</accession>
<reference evidence="2" key="1">
    <citation type="submission" date="2025-08" db="UniProtKB">
        <authorList>
            <consortium name="RefSeq"/>
        </authorList>
    </citation>
    <scope>IDENTIFICATION</scope>
</reference>
<dbReference type="RefSeq" id="XP_023581385.1">
    <property type="nucleotide sequence ID" value="XM_023725617.1"/>
</dbReference>
<dbReference type="STRING" id="127582.A0A2Y9QDU6"/>
<gene>
    <name evidence="2" type="primary">LOC111819249</name>
</gene>
<organism evidence="1 2">
    <name type="scientific">Trichechus manatus latirostris</name>
    <name type="common">Florida manatee</name>
    <dbReference type="NCBI Taxonomy" id="127582"/>
    <lineage>
        <taxon>Eukaryota</taxon>
        <taxon>Metazoa</taxon>
        <taxon>Chordata</taxon>
        <taxon>Craniata</taxon>
        <taxon>Vertebrata</taxon>
        <taxon>Euteleostomi</taxon>
        <taxon>Mammalia</taxon>
        <taxon>Eutheria</taxon>
        <taxon>Afrotheria</taxon>
        <taxon>Sirenia</taxon>
        <taxon>Trichechidae</taxon>
        <taxon>Trichechus</taxon>
    </lineage>
</organism>